<feature type="short sequence motif" description="Histidine triad motif" evidence="4 5">
    <location>
        <begin position="114"/>
        <end position="118"/>
    </location>
</feature>
<dbReference type="InterPro" id="IPR036265">
    <property type="entry name" value="HIT-like_sf"/>
</dbReference>
<dbReference type="InterPro" id="IPR011146">
    <property type="entry name" value="HIT-like"/>
</dbReference>
<feature type="active site" description="Tele-AMP-histidine intermediate" evidence="3">
    <location>
        <position position="116"/>
    </location>
</feature>
<comment type="catalytic activity">
    <reaction evidence="1">
        <text>adenosine 5'-phosphoramidate + H2O = NH4(+) + AMP</text>
        <dbReference type="Rhea" id="RHEA:67916"/>
        <dbReference type="ChEBI" id="CHEBI:15377"/>
        <dbReference type="ChEBI" id="CHEBI:28938"/>
        <dbReference type="ChEBI" id="CHEBI:57890"/>
        <dbReference type="ChEBI" id="CHEBI:456215"/>
    </reaction>
</comment>
<dbReference type="PRINTS" id="PR00332">
    <property type="entry name" value="HISTRIAD"/>
</dbReference>
<evidence type="ECO:0000313" key="7">
    <source>
        <dbReference type="Ensembl" id="ENSFHEP00000000512.1"/>
    </source>
</evidence>
<dbReference type="Gene3D" id="3.30.428.10">
    <property type="entry name" value="HIT-like"/>
    <property type="match status" value="1"/>
</dbReference>
<dbReference type="GO" id="GO:0003824">
    <property type="term" value="F:catalytic activity"/>
    <property type="evidence" value="ECO:0007669"/>
    <property type="project" value="InterPro"/>
</dbReference>
<reference evidence="7" key="1">
    <citation type="submission" date="2025-08" db="UniProtKB">
        <authorList>
            <consortium name="Ensembl"/>
        </authorList>
    </citation>
    <scope>IDENTIFICATION</scope>
</reference>
<name>A0A3Q2NNJ9_FUNHE</name>
<dbReference type="PROSITE" id="PS51084">
    <property type="entry name" value="HIT_2"/>
    <property type="match status" value="1"/>
</dbReference>
<proteinExistence type="inferred from homology"/>
<evidence type="ECO:0000256" key="5">
    <source>
        <dbReference type="PROSITE-ProRule" id="PRU00464"/>
    </source>
</evidence>
<accession>A0A3Q2NNJ9</accession>
<protein>
    <submittedName>
        <fullName evidence="7">Histidine triad nucleotide binding protein 3</fullName>
    </submittedName>
</protein>
<evidence type="ECO:0000259" key="6">
    <source>
        <dbReference type="PROSITE" id="PS51084"/>
    </source>
</evidence>
<dbReference type="PANTHER" id="PTHR12486">
    <property type="entry name" value="APRATAXIN-RELATED"/>
    <property type="match status" value="1"/>
</dbReference>
<evidence type="ECO:0000313" key="8">
    <source>
        <dbReference type="Proteomes" id="UP000265000"/>
    </source>
</evidence>
<evidence type="ECO:0000256" key="1">
    <source>
        <dbReference type="ARBA" id="ARBA00024472"/>
    </source>
</evidence>
<sequence>SQPSPVCQPSAMATHKLKPNDFDESCIFCLIAHNRDEETTELVCFKDVFPAAPHHYLVVPRKHIVSCKSLNRRSISLVERMANFGKEVLRDQGITDMKDVRLGFHQPPFISVDHLHLHVLAPASQSVTIRLTFVKFITSENLDERTIFR</sequence>
<dbReference type="SUPFAM" id="SSF54197">
    <property type="entry name" value="HIT-like"/>
    <property type="match status" value="1"/>
</dbReference>
<dbReference type="AlphaFoldDB" id="A0A3Q2NNJ9"/>
<keyword evidence="8" id="KW-1185">Reference proteome</keyword>
<comment type="similarity">
    <text evidence="2">Belongs to the HINT family.</text>
</comment>
<evidence type="ECO:0000256" key="2">
    <source>
        <dbReference type="ARBA" id="ARBA00025764"/>
    </source>
</evidence>
<dbReference type="GeneTree" id="ENSGT00510000047616"/>
<dbReference type="PANTHER" id="PTHR12486:SF6">
    <property type="entry name" value="ADENOSINE 5'-MONOPHOSPHORAMIDASE HINT3"/>
    <property type="match status" value="1"/>
</dbReference>
<reference evidence="7" key="2">
    <citation type="submission" date="2025-09" db="UniProtKB">
        <authorList>
            <consortium name="Ensembl"/>
        </authorList>
    </citation>
    <scope>IDENTIFICATION</scope>
</reference>
<dbReference type="InterPro" id="IPR001310">
    <property type="entry name" value="Histidine_triad_HIT"/>
</dbReference>
<evidence type="ECO:0000256" key="4">
    <source>
        <dbReference type="PIRSR" id="PIRSR601310-3"/>
    </source>
</evidence>
<dbReference type="Pfam" id="PF11969">
    <property type="entry name" value="DcpS_C"/>
    <property type="match status" value="1"/>
</dbReference>
<evidence type="ECO:0000256" key="3">
    <source>
        <dbReference type="PIRSR" id="PIRSR601310-1"/>
    </source>
</evidence>
<dbReference type="Ensembl" id="ENSFHET00000015402.1">
    <property type="protein sequence ID" value="ENSFHEP00000000512.1"/>
    <property type="gene ID" value="ENSFHEG00000001227.1"/>
</dbReference>
<dbReference type="Proteomes" id="UP000265000">
    <property type="component" value="Unplaced"/>
</dbReference>
<feature type="domain" description="HIT" evidence="6">
    <location>
        <begin position="27"/>
        <end position="129"/>
    </location>
</feature>
<organism evidence="7 8">
    <name type="scientific">Fundulus heteroclitus</name>
    <name type="common">Killifish</name>
    <name type="synonym">Mummichog</name>
    <dbReference type="NCBI Taxonomy" id="8078"/>
    <lineage>
        <taxon>Eukaryota</taxon>
        <taxon>Metazoa</taxon>
        <taxon>Chordata</taxon>
        <taxon>Craniata</taxon>
        <taxon>Vertebrata</taxon>
        <taxon>Euteleostomi</taxon>
        <taxon>Actinopterygii</taxon>
        <taxon>Neopterygii</taxon>
        <taxon>Teleostei</taxon>
        <taxon>Neoteleostei</taxon>
        <taxon>Acanthomorphata</taxon>
        <taxon>Ovalentaria</taxon>
        <taxon>Atherinomorphae</taxon>
        <taxon>Cyprinodontiformes</taxon>
        <taxon>Fundulidae</taxon>
        <taxon>Fundulus</taxon>
    </lineage>
</organism>